<dbReference type="EC" id="2.7.13.3" evidence="2"/>
<sequence length="727" mass="79237">MTSQDAETHHRTIKRRLSRALTLPIALLSVVLLSSTVPQGVESFVVWRIGVAAQEAGTSAMRTFAALQNERDLSVRDGVPPAQLANARATTDRDVAELNSTLESLVGYAPGPIAEKTADLQRRVGELPQRRLLADGPLNRRATVDYFNSVIDSGIELFDTQSRLAHDIQVTQDGITATELLRASDLMRRAAMIGGSAVDSGRFEVGEHHAFAERVFTYRSRIRTESAHAAPQVRAQYDELTRSAAWQRLTTAEDQLIAAGAPGVQAMSPEQQRSWRADTEAVGRELNALSMTQSDHAITLGMTKSYSKFVWTILVVLVAVAVVGVCWWYSRRNIRLAEQVLQRLAGLRDAVLHRTNDLLPPILQRARNGKRVDAEADLGKLDFGRDEIGQVADAMEVSQRATIDATINEAATHAAFRSAIAAIASGQQTLVQQAMVLVDAAEHDEQDPAKLRRLLQVDSTVTRLRRKIENLRVLAGDRPGRRWRDPVPLSKVVQSAIGETEHYTRINVRAVPPVAVKGPAVTDTIRVLAELMDNATRFSPPDSSVLVLVEPTDDGRVRVDVEDRGLGMKDADRERINGTLSAPPDFTATSVQDDVRLGLVVVSRLAQRRGIAVSLHPGESSGTRASVVLPGDIISGQVSAKRERSGEATIRMHRRPHSTSSAGEPDVAGGLPQRKRGTTLARLKSGPETQAESGSGTTTSDEVKRRSGAVSFMNEIQRARSQQEGRS</sequence>
<feature type="transmembrane region" description="Helical" evidence="7">
    <location>
        <begin position="309"/>
        <end position="329"/>
    </location>
</feature>
<dbReference type="AlphaFoldDB" id="A0A561V9M7"/>
<name>A0A561V9M7_9PSEU</name>
<accession>A0A561V9M7</accession>
<dbReference type="InterPro" id="IPR003594">
    <property type="entry name" value="HATPase_dom"/>
</dbReference>
<keyword evidence="7" id="KW-1133">Transmembrane helix</keyword>
<organism evidence="9 10">
    <name type="scientific">Saccharopolyspora dendranthemae</name>
    <dbReference type="NCBI Taxonomy" id="1181886"/>
    <lineage>
        <taxon>Bacteria</taxon>
        <taxon>Bacillati</taxon>
        <taxon>Actinomycetota</taxon>
        <taxon>Actinomycetes</taxon>
        <taxon>Pseudonocardiales</taxon>
        <taxon>Pseudonocardiaceae</taxon>
        <taxon>Saccharopolyspora</taxon>
    </lineage>
</organism>
<dbReference type="Pfam" id="PF02518">
    <property type="entry name" value="HATPase_c"/>
    <property type="match status" value="1"/>
</dbReference>
<dbReference type="Pfam" id="PF08376">
    <property type="entry name" value="NIT"/>
    <property type="match status" value="1"/>
</dbReference>
<evidence type="ECO:0000313" key="10">
    <source>
        <dbReference type="Proteomes" id="UP000316184"/>
    </source>
</evidence>
<feature type="region of interest" description="Disordered" evidence="6">
    <location>
        <begin position="638"/>
        <end position="727"/>
    </location>
</feature>
<dbReference type="Proteomes" id="UP000316184">
    <property type="component" value="Unassembled WGS sequence"/>
</dbReference>
<dbReference type="OrthoDB" id="3648270at2"/>
<dbReference type="InterPro" id="IPR036890">
    <property type="entry name" value="HATPase_C_sf"/>
</dbReference>
<evidence type="ECO:0000256" key="7">
    <source>
        <dbReference type="SAM" id="Phobius"/>
    </source>
</evidence>
<evidence type="ECO:0000256" key="6">
    <source>
        <dbReference type="SAM" id="MobiDB-lite"/>
    </source>
</evidence>
<protein>
    <recommendedName>
        <fullName evidence="2">histidine kinase</fullName>
        <ecNumber evidence="2">2.7.13.3</ecNumber>
    </recommendedName>
</protein>
<keyword evidence="4" id="KW-0808">Transferase</keyword>
<dbReference type="InterPro" id="IPR050428">
    <property type="entry name" value="TCS_sensor_his_kinase"/>
</dbReference>
<keyword evidence="10" id="KW-1185">Reference proteome</keyword>
<feature type="domain" description="Histidine kinase/HSP90-like ATPase" evidence="8">
    <location>
        <begin position="520"/>
        <end position="633"/>
    </location>
</feature>
<keyword evidence="5 9" id="KW-0418">Kinase</keyword>
<comment type="catalytic activity">
    <reaction evidence="1">
        <text>ATP + protein L-histidine = ADP + protein N-phospho-L-histidine.</text>
        <dbReference type="EC" id="2.7.13.3"/>
    </reaction>
</comment>
<keyword evidence="3" id="KW-0597">Phosphoprotein</keyword>
<keyword evidence="7" id="KW-0472">Membrane</keyword>
<dbReference type="GO" id="GO:0000160">
    <property type="term" value="P:phosphorelay signal transduction system"/>
    <property type="evidence" value="ECO:0007669"/>
    <property type="project" value="TreeGrafter"/>
</dbReference>
<evidence type="ECO:0000256" key="2">
    <source>
        <dbReference type="ARBA" id="ARBA00012438"/>
    </source>
</evidence>
<dbReference type="GO" id="GO:0004673">
    <property type="term" value="F:protein histidine kinase activity"/>
    <property type="evidence" value="ECO:0007669"/>
    <property type="project" value="UniProtKB-EC"/>
</dbReference>
<dbReference type="SMART" id="SM00387">
    <property type="entry name" value="HATPase_c"/>
    <property type="match status" value="1"/>
</dbReference>
<dbReference type="Gene3D" id="3.30.565.10">
    <property type="entry name" value="Histidine kinase-like ATPase, C-terminal domain"/>
    <property type="match status" value="1"/>
</dbReference>
<keyword evidence="7" id="KW-0812">Transmembrane</keyword>
<dbReference type="PANTHER" id="PTHR45436:SF5">
    <property type="entry name" value="SENSOR HISTIDINE KINASE TRCS"/>
    <property type="match status" value="1"/>
</dbReference>
<feature type="compositionally biased region" description="Polar residues" evidence="6">
    <location>
        <begin position="687"/>
        <end position="700"/>
    </location>
</feature>
<dbReference type="GO" id="GO:0005886">
    <property type="term" value="C:plasma membrane"/>
    <property type="evidence" value="ECO:0007669"/>
    <property type="project" value="TreeGrafter"/>
</dbReference>
<dbReference type="RefSeq" id="WP_145737105.1">
    <property type="nucleotide sequence ID" value="NZ_VIWX01000001.1"/>
</dbReference>
<dbReference type="PANTHER" id="PTHR45436">
    <property type="entry name" value="SENSOR HISTIDINE KINASE YKOH"/>
    <property type="match status" value="1"/>
</dbReference>
<dbReference type="InterPro" id="IPR013587">
    <property type="entry name" value="Nitrate/nitrite_sensing"/>
</dbReference>
<gene>
    <name evidence="9" type="ORF">FHU35_11931</name>
</gene>
<proteinExistence type="predicted"/>
<evidence type="ECO:0000259" key="8">
    <source>
        <dbReference type="SMART" id="SM00387"/>
    </source>
</evidence>
<evidence type="ECO:0000256" key="5">
    <source>
        <dbReference type="ARBA" id="ARBA00022777"/>
    </source>
</evidence>
<reference evidence="9 10" key="1">
    <citation type="submission" date="2019-06" db="EMBL/GenBank/DDBJ databases">
        <title>Sequencing the genomes of 1000 actinobacteria strains.</title>
        <authorList>
            <person name="Klenk H.-P."/>
        </authorList>
    </citation>
    <scope>NUCLEOTIDE SEQUENCE [LARGE SCALE GENOMIC DNA]</scope>
    <source>
        <strain evidence="9 10">DSM 46699</strain>
    </source>
</reference>
<feature type="compositionally biased region" description="Basic and acidic residues" evidence="6">
    <location>
        <begin position="717"/>
        <end position="727"/>
    </location>
</feature>
<dbReference type="SUPFAM" id="SSF55874">
    <property type="entry name" value="ATPase domain of HSP90 chaperone/DNA topoisomerase II/histidine kinase"/>
    <property type="match status" value="1"/>
</dbReference>
<evidence type="ECO:0000313" key="9">
    <source>
        <dbReference type="EMBL" id="TWG08312.1"/>
    </source>
</evidence>
<evidence type="ECO:0000256" key="4">
    <source>
        <dbReference type="ARBA" id="ARBA00022679"/>
    </source>
</evidence>
<evidence type="ECO:0000256" key="1">
    <source>
        <dbReference type="ARBA" id="ARBA00000085"/>
    </source>
</evidence>
<evidence type="ECO:0000256" key="3">
    <source>
        <dbReference type="ARBA" id="ARBA00022553"/>
    </source>
</evidence>
<dbReference type="EMBL" id="VIWX01000001">
    <property type="protein sequence ID" value="TWG08312.1"/>
    <property type="molecule type" value="Genomic_DNA"/>
</dbReference>
<comment type="caution">
    <text evidence="9">The sequence shown here is derived from an EMBL/GenBank/DDBJ whole genome shotgun (WGS) entry which is preliminary data.</text>
</comment>